<dbReference type="Pfam" id="PF05178">
    <property type="entry name" value="Kri1"/>
    <property type="match status" value="1"/>
</dbReference>
<proteinExistence type="inferred from homology"/>
<organism evidence="7">
    <name type="scientific">Thelazia callipaeda</name>
    <name type="common">Oriental eyeworm</name>
    <name type="synonym">Parasitic nematode</name>
    <dbReference type="NCBI Taxonomy" id="103827"/>
    <lineage>
        <taxon>Eukaryota</taxon>
        <taxon>Metazoa</taxon>
        <taxon>Ecdysozoa</taxon>
        <taxon>Nematoda</taxon>
        <taxon>Chromadorea</taxon>
        <taxon>Rhabditida</taxon>
        <taxon>Spirurina</taxon>
        <taxon>Spiruromorpha</taxon>
        <taxon>Thelazioidea</taxon>
        <taxon>Thelaziidae</taxon>
        <taxon>Thelazia</taxon>
    </lineage>
</organism>
<feature type="compositionally biased region" description="Basic residues" evidence="3">
    <location>
        <begin position="469"/>
        <end position="482"/>
    </location>
</feature>
<reference evidence="7" key="1">
    <citation type="submission" date="2017-02" db="UniProtKB">
        <authorList>
            <consortium name="WormBaseParasite"/>
        </authorList>
    </citation>
    <scope>IDENTIFICATION</scope>
</reference>
<dbReference type="GO" id="GO:0030686">
    <property type="term" value="C:90S preribosome"/>
    <property type="evidence" value="ECO:0007669"/>
    <property type="project" value="TreeGrafter"/>
</dbReference>
<keyword evidence="6" id="KW-1185">Reference proteome</keyword>
<evidence type="ECO:0000256" key="1">
    <source>
        <dbReference type="ARBA" id="ARBA00007473"/>
    </source>
</evidence>
<dbReference type="InterPro" id="IPR024626">
    <property type="entry name" value="Kri1-like_C"/>
</dbReference>
<feature type="domain" description="Kri1-like C-terminal" evidence="4">
    <location>
        <begin position="350"/>
        <end position="438"/>
    </location>
</feature>
<dbReference type="GO" id="GO:0000447">
    <property type="term" value="P:endonucleolytic cleavage in ITS1 to separate SSU-rRNA from 5.8S rRNA and LSU-rRNA from tricistronic rRNA transcript (SSU-rRNA, 5.8S rRNA, LSU-rRNA)"/>
    <property type="evidence" value="ECO:0007669"/>
    <property type="project" value="TreeGrafter"/>
</dbReference>
<dbReference type="AlphaFoldDB" id="A0A0N5D9Y2"/>
<feature type="compositionally biased region" description="Basic and acidic residues" evidence="3">
    <location>
        <begin position="305"/>
        <end position="314"/>
    </location>
</feature>
<evidence type="ECO:0000256" key="3">
    <source>
        <dbReference type="SAM" id="MobiDB-lite"/>
    </source>
</evidence>
<sequence length="560" mass="66123">MPQIIAQSYNRDISDDEGKLRISKSGYYEQQRLAKQKFNAVIIDQHDSDGDSEPLLRPRLKTEKEKHYGYEKRLSEFLAKNEEIKYHDWLRGQEIEGIPDVEELKGLKEAWNDKNLDESERFLRDYLLNKQVPSYDEIVNLEEDEEEFERENEFERKYNFRYEEPDIDFIRQYPRTIKQSLRKKNERRKQKRESYRERKKMEKQARKDEIKELRALRKAEIEEKLKKLKKLTGDDDLPLSVDDLEADFDPLAYDKRMEEVFNSQYYAKNVEDEEKPVFSSTSDGSSDEFDCDTFDVGEGKKKEVKQKIKGHDDAENCSQSKQASPRKRKRNSRFLKAVFKKKPLFSSGEKSFEEYFNEYYGLEYEDIIADGLITKFKYRDVIANNFGLTVDELLSADDRQLNAWASLKKATAYRSEAEEWYDVKAYEKKALNIEKKKRIFSTDFGGKKSKKLSENISNATSSVQTSNINKKRNRRKKKHMKSNHKLLCAAVQETSVGTNKSKIGSGRIHKKNENYGKFEEFSAAVGIDNDRLRAYGINPKKYKSKLFHRQWNSLRKNENP</sequence>
<dbReference type="Proteomes" id="UP000276776">
    <property type="component" value="Unassembled WGS sequence"/>
</dbReference>
<dbReference type="GO" id="GO:0005730">
    <property type="term" value="C:nucleolus"/>
    <property type="evidence" value="ECO:0007669"/>
    <property type="project" value="TreeGrafter"/>
</dbReference>
<evidence type="ECO:0000259" key="4">
    <source>
        <dbReference type="Pfam" id="PF12936"/>
    </source>
</evidence>
<feature type="region of interest" description="Disordered" evidence="3">
    <location>
        <begin position="455"/>
        <end position="482"/>
    </location>
</feature>
<dbReference type="PANTHER" id="PTHR14490">
    <property type="entry name" value="ZINC FINGER, ZZ TYPE"/>
    <property type="match status" value="1"/>
</dbReference>
<comment type="similarity">
    <text evidence="1">Belongs to the KRI1 family.</text>
</comment>
<dbReference type="OrthoDB" id="10252032at2759"/>
<feature type="compositionally biased region" description="Polar residues" evidence="3">
    <location>
        <begin position="455"/>
        <end position="468"/>
    </location>
</feature>
<dbReference type="Pfam" id="PF12936">
    <property type="entry name" value="Kri1_C"/>
    <property type="match status" value="1"/>
</dbReference>
<feature type="compositionally biased region" description="Basic residues" evidence="3">
    <location>
        <begin position="181"/>
        <end position="191"/>
    </location>
</feature>
<reference evidence="5 6" key="2">
    <citation type="submission" date="2018-11" db="EMBL/GenBank/DDBJ databases">
        <authorList>
            <consortium name="Pathogen Informatics"/>
        </authorList>
    </citation>
    <scope>NUCLEOTIDE SEQUENCE [LARGE SCALE GENOMIC DNA]</scope>
</reference>
<protein>
    <recommendedName>
        <fullName evidence="2">Protein KRI1 homolog</fullName>
    </recommendedName>
</protein>
<dbReference type="STRING" id="103827.A0A0N5D9Y2"/>
<evidence type="ECO:0000313" key="6">
    <source>
        <dbReference type="Proteomes" id="UP000276776"/>
    </source>
</evidence>
<dbReference type="InterPro" id="IPR018034">
    <property type="entry name" value="Kri1"/>
</dbReference>
<accession>A0A0N5D9Y2</accession>
<gene>
    <name evidence="5" type="ORF">TCLT_LOCUS9948</name>
</gene>
<evidence type="ECO:0000313" key="5">
    <source>
        <dbReference type="EMBL" id="VDN07616.1"/>
    </source>
</evidence>
<dbReference type="OMA" id="FEYVEMP"/>
<feature type="compositionally biased region" description="Basic and acidic residues" evidence="3">
    <location>
        <begin position="192"/>
        <end position="207"/>
    </location>
</feature>
<feature type="region of interest" description="Disordered" evidence="3">
    <location>
        <begin position="305"/>
        <end position="330"/>
    </location>
</feature>
<dbReference type="EMBL" id="UYYF01004924">
    <property type="protein sequence ID" value="VDN07616.1"/>
    <property type="molecule type" value="Genomic_DNA"/>
</dbReference>
<dbReference type="WBParaSite" id="TCLT_0000995901-mRNA-1">
    <property type="protein sequence ID" value="TCLT_0000995901-mRNA-1"/>
    <property type="gene ID" value="TCLT_0000995901"/>
</dbReference>
<name>A0A0N5D9Y2_THECL</name>
<dbReference type="PANTHER" id="PTHR14490:SF5">
    <property type="entry name" value="PROTEIN KRI1 HOMOLOG"/>
    <property type="match status" value="1"/>
</dbReference>
<evidence type="ECO:0000256" key="2">
    <source>
        <dbReference type="ARBA" id="ARBA00017294"/>
    </source>
</evidence>
<evidence type="ECO:0000313" key="7">
    <source>
        <dbReference type="WBParaSite" id="TCLT_0000995901-mRNA-1"/>
    </source>
</evidence>
<feature type="region of interest" description="Disordered" evidence="3">
    <location>
        <begin position="181"/>
        <end position="207"/>
    </location>
</feature>